<evidence type="ECO:0000313" key="2">
    <source>
        <dbReference type="WBParaSite" id="BTMF_0000590601-mRNA-1"/>
    </source>
</evidence>
<accession>A0A0R3QHN8</accession>
<organism evidence="2">
    <name type="scientific">Brugia timori</name>
    <dbReference type="NCBI Taxonomy" id="42155"/>
    <lineage>
        <taxon>Eukaryota</taxon>
        <taxon>Metazoa</taxon>
        <taxon>Ecdysozoa</taxon>
        <taxon>Nematoda</taxon>
        <taxon>Chromadorea</taxon>
        <taxon>Rhabditida</taxon>
        <taxon>Spirurina</taxon>
        <taxon>Spiruromorpha</taxon>
        <taxon>Filarioidea</taxon>
        <taxon>Onchocercidae</taxon>
        <taxon>Brugia</taxon>
    </lineage>
</organism>
<protein>
    <submittedName>
        <fullName evidence="2">Ovule protein</fullName>
    </submittedName>
</protein>
<name>A0A0R3QHN8_9BILA</name>
<feature type="transmembrane region" description="Helical" evidence="1">
    <location>
        <begin position="41"/>
        <end position="62"/>
    </location>
</feature>
<keyword evidence="1" id="KW-0812">Transmembrane</keyword>
<keyword evidence="1" id="KW-0472">Membrane</keyword>
<reference evidence="2" key="1">
    <citation type="submission" date="2017-02" db="UniProtKB">
        <authorList>
            <consortium name="WormBaseParasite"/>
        </authorList>
    </citation>
    <scope>IDENTIFICATION</scope>
</reference>
<sequence>LRVHNVHEPKVLLRIAFFHTVHHRNGFLHLLMLLLELFQRLFLNFATVVLVLIHFVLLKYIIDLNFAYHLSVTFLIWKLPYHYCQCRYAFYLYTNSIEMYKIAV</sequence>
<keyword evidence="1" id="KW-1133">Transmembrane helix</keyword>
<evidence type="ECO:0000256" key="1">
    <source>
        <dbReference type="SAM" id="Phobius"/>
    </source>
</evidence>
<proteinExistence type="predicted"/>
<dbReference type="WBParaSite" id="BTMF_0000590601-mRNA-1">
    <property type="protein sequence ID" value="BTMF_0000590601-mRNA-1"/>
    <property type="gene ID" value="BTMF_0000590601"/>
</dbReference>
<dbReference type="AlphaFoldDB" id="A0A0R3QHN8"/>